<organism evidence="2 3">
    <name type="scientific">Rhizobium leguminosarum</name>
    <dbReference type="NCBI Taxonomy" id="384"/>
    <lineage>
        <taxon>Bacteria</taxon>
        <taxon>Pseudomonadati</taxon>
        <taxon>Pseudomonadota</taxon>
        <taxon>Alphaproteobacteria</taxon>
        <taxon>Hyphomicrobiales</taxon>
        <taxon>Rhizobiaceae</taxon>
        <taxon>Rhizobium/Agrobacterium group</taxon>
        <taxon>Rhizobium</taxon>
    </lineage>
</organism>
<name>A0A6P0C6Y0_RHILE</name>
<dbReference type="EMBL" id="WXXP01000025">
    <property type="protein sequence ID" value="NEK54358.1"/>
    <property type="molecule type" value="Genomic_DNA"/>
</dbReference>
<accession>A0A6P0C6Y0</accession>
<gene>
    <name evidence="2" type="ORF">GUK36_33775</name>
</gene>
<evidence type="ECO:0000313" key="3">
    <source>
        <dbReference type="Proteomes" id="UP000471409"/>
    </source>
</evidence>
<dbReference type="Proteomes" id="UP000471409">
    <property type="component" value="Unassembled WGS sequence"/>
</dbReference>
<feature type="compositionally biased region" description="Polar residues" evidence="1">
    <location>
        <begin position="1"/>
        <end position="11"/>
    </location>
</feature>
<proteinExistence type="predicted"/>
<dbReference type="AlphaFoldDB" id="A0A6P0C6Y0"/>
<dbReference type="RefSeq" id="WP_164000343.1">
    <property type="nucleotide sequence ID" value="NZ_WXXP01000025.1"/>
</dbReference>
<comment type="caution">
    <text evidence="2">The sequence shown here is derived from an EMBL/GenBank/DDBJ whole genome shotgun (WGS) entry which is preliminary data.</text>
</comment>
<evidence type="ECO:0000313" key="2">
    <source>
        <dbReference type="EMBL" id="NEK54358.1"/>
    </source>
</evidence>
<protein>
    <submittedName>
        <fullName evidence="2">Uncharacterized protein</fullName>
    </submittedName>
</protein>
<reference evidence="2 3" key="1">
    <citation type="submission" date="2020-01" db="EMBL/GenBank/DDBJ databases">
        <title>Rhizobium genotypes associated with high levels of biological nitrogen fixation by grain legumes in a temperate-maritime cropping system.</title>
        <authorList>
            <person name="Maluk M."/>
            <person name="Francesc Ferrando Molina F."/>
            <person name="Lopez Del Egido L."/>
            <person name="Lafos M."/>
            <person name="Langarica-Fuentes A."/>
            <person name="Gebre Yohannes G."/>
            <person name="Young M.W."/>
            <person name="Martin P."/>
            <person name="Gantlett R."/>
            <person name="Kenicer G."/>
            <person name="Hawes C."/>
            <person name="Begg G.S."/>
            <person name="Quilliam R.S."/>
            <person name="Squire G.R."/>
            <person name="Poole P.S."/>
            <person name="Young P.W."/>
            <person name="Iannetta P.M."/>
            <person name="James E.K."/>
        </authorList>
    </citation>
    <scope>NUCLEOTIDE SEQUENCE [LARGE SCALE GENOMIC DNA]</scope>
    <source>
        <strain evidence="2 3">JHI944</strain>
    </source>
</reference>
<sequence>MDMQVTAQTPASGVARSPKSSQSVDLSASNFVSSTVQADATVKNAILKLLSGDSKLQSNFESSFFAEMQKAAGMKLQITNENGMHNGLVSVIMQNRSQFPGGSFTLKTELPGGGSIETVIPGAGQDTASVAPVLDQSNVKLSALLNTTNVDSDSGIPARLAADAYLSI</sequence>
<feature type="region of interest" description="Disordered" evidence="1">
    <location>
        <begin position="1"/>
        <end position="21"/>
    </location>
</feature>
<evidence type="ECO:0000256" key="1">
    <source>
        <dbReference type="SAM" id="MobiDB-lite"/>
    </source>
</evidence>